<dbReference type="OrthoDB" id="10632996at2759"/>
<evidence type="ECO:0000313" key="5">
    <source>
        <dbReference type="RefSeq" id="XP_034238496.1"/>
    </source>
</evidence>
<feature type="compositionally biased region" description="Polar residues" evidence="3">
    <location>
        <begin position="558"/>
        <end position="567"/>
    </location>
</feature>
<dbReference type="InParanoid" id="A0A6P8YNQ9"/>
<feature type="compositionally biased region" description="Basic and acidic residues" evidence="3">
    <location>
        <begin position="444"/>
        <end position="466"/>
    </location>
</feature>
<dbReference type="AlphaFoldDB" id="A0A6P8YNQ9"/>
<feature type="compositionally biased region" description="Low complexity" evidence="3">
    <location>
        <begin position="341"/>
        <end position="357"/>
    </location>
</feature>
<dbReference type="PROSITE" id="PS51155">
    <property type="entry name" value="CHIT_BIND_RR_2"/>
    <property type="match status" value="1"/>
</dbReference>
<dbReference type="GeneID" id="117643594"/>
<dbReference type="RefSeq" id="XP_034238496.1">
    <property type="nucleotide sequence ID" value="XM_034382605.1"/>
</dbReference>
<dbReference type="PANTHER" id="PTHR12236">
    <property type="entry name" value="STRUCTURAL CONTITUENT OF CUTICLE"/>
    <property type="match status" value="1"/>
</dbReference>
<feature type="compositionally biased region" description="Polar residues" evidence="3">
    <location>
        <begin position="369"/>
        <end position="393"/>
    </location>
</feature>
<feature type="region of interest" description="Disordered" evidence="3">
    <location>
        <begin position="328"/>
        <end position="482"/>
    </location>
</feature>
<evidence type="ECO:0000256" key="2">
    <source>
        <dbReference type="PROSITE-ProRule" id="PRU00497"/>
    </source>
</evidence>
<dbReference type="KEGG" id="tpal:117643594"/>
<dbReference type="InterPro" id="IPR051217">
    <property type="entry name" value="Insect_Cuticle_Struc_Prot"/>
</dbReference>
<feature type="region of interest" description="Disordered" evidence="3">
    <location>
        <begin position="64"/>
        <end position="87"/>
    </location>
</feature>
<feature type="compositionally biased region" description="Basic and acidic residues" evidence="3">
    <location>
        <begin position="627"/>
        <end position="640"/>
    </location>
</feature>
<dbReference type="GO" id="GO:0042302">
    <property type="term" value="F:structural constituent of cuticle"/>
    <property type="evidence" value="ECO:0007669"/>
    <property type="project" value="UniProtKB-UniRule"/>
</dbReference>
<accession>A0A6P8YNQ9</accession>
<dbReference type="InterPro" id="IPR000618">
    <property type="entry name" value="Insect_cuticle"/>
</dbReference>
<organism evidence="5">
    <name type="scientific">Thrips palmi</name>
    <name type="common">Melon thrips</name>
    <dbReference type="NCBI Taxonomy" id="161013"/>
    <lineage>
        <taxon>Eukaryota</taxon>
        <taxon>Metazoa</taxon>
        <taxon>Ecdysozoa</taxon>
        <taxon>Arthropoda</taxon>
        <taxon>Hexapoda</taxon>
        <taxon>Insecta</taxon>
        <taxon>Pterygota</taxon>
        <taxon>Neoptera</taxon>
        <taxon>Paraneoptera</taxon>
        <taxon>Thysanoptera</taxon>
        <taxon>Terebrantia</taxon>
        <taxon>Thripoidea</taxon>
        <taxon>Thripidae</taxon>
        <taxon>Thrips</taxon>
    </lineage>
</organism>
<dbReference type="GO" id="GO:0031012">
    <property type="term" value="C:extracellular matrix"/>
    <property type="evidence" value="ECO:0007669"/>
    <property type="project" value="TreeGrafter"/>
</dbReference>
<dbReference type="GO" id="GO:0005615">
    <property type="term" value="C:extracellular space"/>
    <property type="evidence" value="ECO:0007669"/>
    <property type="project" value="TreeGrafter"/>
</dbReference>
<feature type="region of interest" description="Disordered" evidence="3">
    <location>
        <begin position="541"/>
        <end position="682"/>
    </location>
</feature>
<reference evidence="5" key="1">
    <citation type="submission" date="2025-08" db="UniProtKB">
        <authorList>
            <consortium name="RefSeq"/>
        </authorList>
    </citation>
    <scope>IDENTIFICATION</scope>
    <source>
        <tissue evidence="5">Total insect</tissue>
    </source>
</reference>
<evidence type="ECO:0000256" key="1">
    <source>
        <dbReference type="ARBA" id="ARBA00022460"/>
    </source>
</evidence>
<dbReference type="Pfam" id="PF00379">
    <property type="entry name" value="Chitin_bind_4"/>
    <property type="match status" value="1"/>
</dbReference>
<evidence type="ECO:0000313" key="4">
    <source>
        <dbReference type="Proteomes" id="UP000515158"/>
    </source>
</evidence>
<keyword evidence="1 2" id="KW-0193">Cuticle</keyword>
<dbReference type="PANTHER" id="PTHR12236:SF75">
    <property type="entry name" value="CUTICULAR PROTEIN 62BB, ISOFORM A"/>
    <property type="match status" value="1"/>
</dbReference>
<sequence>MLSHDSTHSDTICLRLRPRGLVSIWGSRSESVQVTALVMLTLGVASTAEKATATAMASSSATDGALSDQAAATSSHHDAPQPQPEPNYHYRYAVASRKTGDVKGAWEKRAGEDVWGAYFLRDPDGRWRTVHYEADGTGFYATVQRRPLYRRGKLVQQQGELHGNTALPLDDATWKSVLAAAKHSAREDNHPALQKAKVAGGMEGAASVSSYSTTRAPGYGYSSPAASVTSYSTTRAPGYGFSSPAASVTSYSTTRAPGFGFSRPATSVTSYSTTRAPSFDFGFSSPAASSYSTTKAPGFGFARSPNFAKQPLRPPREQSTLGASAFSASYRSQPLRANRTPPSYSSAYASQPLQQQEQVEEDADETTTITPSADSYSNQEEADESQQAPAQTSEDADGDAEQFAEPHGPASSEPYRASASDDVQQHQEDESSNEAAQDDDEEDDVKHRDEESDDGEHNPDDDHEIVPEQARQGSQVRHDHEALQVAPESRLPLLHVHHLQESQQLQSPQVREPGLADTSMDHLLGPAWGIVSSHSSLFEGQDFPLFGGQDLRSEETPQDTQDSPTWTQRERADRSKGRRAAAQGSQSPVQSDAAQGRQRGAGSERGERGAGRFSGSLRAGAAFGSSDRLRGSADPSDKDAAAPSTEATWSFGSKVRGKEDPTYQQAPASPSKRGKNQNRGPVLFAQHAQQVEASTPAGDRRLPPRGYAAYALQEDKVAWQHSRARPVSYSGWVPVTASLQAADSYRDPSPGRLILRK</sequence>
<keyword evidence="4" id="KW-1185">Reference proteome</keyword>
<proteinExistence type="predicted"/>
<protein>
    <submittedName>
        <fullName evidence="5">Uncharacterized protein LOC117643594</fullName>
    </submittedName>
</protein>
<feature type="compositionally biased region" description="Polar residues" evidence="3">
    <location>
        <begin position="583"/>
        <end position="592"/>
    </location>
</feature>
<evidence type="ECO:0000256" key="3">
    <source>
        <dbReference type="SAM" id="MobiDB-lite"/>
    </source>
</evidence>
<dbReference type="InterPro" id="IPR031311">
    <property type="entry name" value="CHIT_BIND_RR_consensus"/>
</dbReference>
<dbReference type="PROSITE" id="PS00233">
    <property type="entry name" value="CHIT_BIND_RR_1"/>
    <property type="match status" value="1"/>
</dbReference>
<feature type="compositionally biased region" description="Acidic residues" evidence="3">
    <location>
        <begin position="430"/>
        <end position="443"/>
    </location>
</feature>
<gene>
    <name evidence="5" type="primary">LOC117643594</name>
</gene>
<name>A0A6P8YNQ9_THRPL</name>
<dbReference type="Proteomes" id="UP000515158">
    <property type="component" value="Unplaced"/>
</dbReference>